<dbReference type="InterPro" id="IPR036388">
    <property type="entry name" value="WH-like_DNA-bd_sf"/>
</dbReference>
<dbReference type="PROSITE" id="PS50043">
    <property type="entry name" value="HTH_LUXR_2"/>
    <property type="match status" value="1"/>
</dbReference>
<accession>A0ABN0VJG8</accession>
<sequence length="342" mass="37436">MDEERIPGRISGLTVFEETDRAVYQWLAEHRRLDASAVAEDLGLDPADTAASLERLVAARLVHPDPEEPGTGYAVAPEVAAAQLAAPVEEEIRSRQYELFRMRRQLQQFTSAYQHGVQAAGGALEVVSGMQTVRTLMTRAAAACRGEVFTCQPAGGFRTPDTLRDTLERDRPLLERGVRLRVLHPHTSRFHAPTQAYVAAASALGAEHRTAHELFGRLVVYDRETAFLPLSDGSWGAVVIREPHTVAFLCELFEQSWEQAAVFADAASQGLEQVAREIDRTILRMLGTGLKDEAIARRLGMSLRTARRHIADIMDRLGADSRFQAGAAASRAGLLSDGEGEG</sequence>
<evidence type="ECO:0000313" key="2">
    <source>
        <dbReference type="EMBL" id="GAA0306660.1"/>
    </source>
</evidence>
<dbReference type="SUPFAM" id="SSF46894">
    <property type="entry name" value="C-terminal effector domain of the bipartite response regulators"/>
    <property type="match status" value="1"/>
</dbReference>
<dbReference type="PANTHER" id="PTHR34293:SF1">
    <property type="entry name" value="HTH-TYPE TRANSCRIPTIONAL REGULATOR TRMBL2"/>
    <property type="match status" value="1"/>
</dbReference>
<protein>
    <submittedName>
        <fullName evidence="2">Helix-turn-helix transcriptional regulator</fullName>
    </submittedName>
</protein>
<dbReference type="InterPro" id="IPR051797">
    <property type="entry name" value="TrmB-like"/>
</dbReference>
<dbReference type="InterPro" id="IPR016032">
    <property type="entry name" value="Sig_transdc_resp-reg_C-effctor"/>
</dbReference>
<dbReference type="InterPro" id="IPR000792">
    <property type="entry name" value="Tscrpt_reg_LuxR_C"/>
</dbReference>
<dbReference type="Proteomes" id="UP001501867">
    <property type="component" value="Unassembled WGS sequence"/>
</dbReference>
<name>A0ABN0VJG8_9ACTN</name>
<gene>
    <name evidence="2" type="ORF">GCM10010302_51670</name>
</gene>
<comment type="caution">
    <text evidence="2">The sequence shown here is derived from an EMBL/GenBank/DDBJ whole genome shotgun (WGS) entry which is preliminary data.</text>
</comment>
<feature type="domain" description="HTH luxR-type" evidence="1">
    <location>
        <begin position="267"/>
        <end position="333"/>
    </location>
</feature>
<dbReference type="Pfam" id="PF00196">
    <property type="entry name" value="GerE"/>
    <property type="match status" value="1"/>
</dbReference>
<organism evidence="2 3">
    <name type="scientific">Streptomyces polychromogenes</name>
    <dbReference type="NCBI Taxonomy" id="67342"/>
    <lineage>
        <taxon>Bacteria</taxon>
        <taxon>Bacillati</taxon>
        <taxon>Actinomycetota</taxon>
        <taxon>Actinomycetes</taxon>
        <taxon>Kitasatosporales</taxon>
        <taxon>Streptomycetaceae</taxon>
        <taxon>Streptomyces</taxon>
    </lineage>
</organism>
<evidence type="ECO:0000259" key="1">
    <source>
        <dbReference type="PROSITE" id="PS50043"/>
    </source>
</evidence>
<dbReference type="CDD" id="cd06170">
    <property type="entry name" value="LuxR_C_like"/>
    <property type="match status" value="1"/>
</dbReference>
<evidence type="ECO:0000313" key="3">
    <source>
        <dbReference type="Proteomes" id="UP001501867"/>
    </source>
</evidence>
<dbReference type="EMBL" id="BAAABV010000023">
    <property type="protein sequence ID" value="GAA0306660.1"/>
    <property type="molecule type" value="Genomic_DNA"/>
</dbReference>
<dbReference type="Gene3D" id="1.10.10.10">
    <property type="entry name" value="Winged helix-like DNA-binding domain superfamily/Winged helix DNA-binding domain"/>
    <property type="match status" value="2"/>
</dbReference>
<reference evidence="2 3" key="1">
    <citation type="journal article" date="2019" name="Int. J. Syst. Evol. Microbiol.">
        <title>The Global Catalogue of Microorganisms (GCM) 10K type strain sequencing project: providing services to taxonomists for standard genome sequencing and annotation.</title>
        <authorList>
            <consortium name="The Broad Institute Genomics Platform"/>
            <consortium name="The Broad Institute Genome Sequencing Center for Infectious Disease"/>
            <person name="Wu L."/>
            <person name="Ma J."/>
        </authorList>
    </citation>
    <scope>NUCLEOTIDE SEQUENCE [LARGE SCALE GENOMIC DNA]</scope>
    <source>
        <strain evidence="2 3">JCM 4505</strain>
    </source>
</reference>
<keyword evidence="3" id="KW-1185">Reference proteome</keyword>
<proteinExistence type="predicted"/>
<dbReference type="SMART" id="SM00421">
    <property type="entry name" value="HTH_LUXR"/>
    <property type="match status" value="1"/>
</dbReference>
<dbReference type="PANTHER" id="PTHR34293">
    <property type="entry name" value="HTH-TYPE TRANSCRIPTIONAL REGULATOR TRMBL2"/>
    <property type="match status" value="1"/>
</dbReference>
<dbReference type="RefSeq" id="WP_344164251.1">
    <property type="nucleotide sequence ID" value="NZ_BAAABV010000023.1"/>
</dbReference>